<evidence type="ECO:0000313" key="1">
    <source>
        <dbReference type="EMBL" id="VAW96661.1"/>
    </source>
</evidence>
<protein>
    <submittedName>
        <fullName evidence="1">Uncharacterized protein</fullName>
    </submittedName>
</protein>
<reference evidence="1" key="1">
    <citation type="submission" date="2018-06" db="EMBL/GenBank/DDBJ databases">
        <authorList>
            <person name="Zhirakovskaya E."/>
        </authorList>
    </citation>
    <scope>NUCLEOTIDE SEQUENCE</scope>
</reference>
<proteinExistence type="predicted"/>
<dbReference type="EMBL" id="UOFT01000053">
    <property type="protein sequence ID" value="VAW96661.1"/>
    <property type="molecule type" value="Genomic_DNA"/>
</dbReference>
<sequence length="66" mass="7060">MVVYKCEKCGMSIGTMTCGQCDKELVHGMISADDGHAIHVSECPDGHGKVKSPMCCGQDMANVEQK</sequence>
<gene>
    <name evidence="1" type="ORF">MNBD_GAMMA23-785</name>
</gene>
<organism evidence="1">
    <name type="scientific">hydrothermal vent metagenome</name>
    <dbReference type="NCBI Taxonomy" id="652676"/>
    <lineage>
        <taxon>unclassified sequences</taxon>
        <taxon>metagenomes</taxon>
        <taxon>ecological metagenomes</taxon>
    </lineage>
</organism>
<accession>A0A3B0ZY14</accession>
<dbReference type="AlphaFoldDB" id="A0A3B0ZY14"/>
<name>A0A3B0ZY14_9ZZZZ</name>